<gene>
    <name evidence="1" type="ORF">PPACK8108_LOCUS9760</name>
</gene>
<dbReference type="EMBL" id="CALTRL010002142">
    <property type="protein sequence ID" value="CAH7674830.1"/>
    <property type="molecule type" value="Genomic_DNA"/>
</dbReference>
<comment type="caution">
    <text evidence="1">The sequence shown here is derived from an EMBL/GenBank/DDBJ whole genome shotgun (WGS) entry which is preliminary data.</text>
</comment>
<protein>
    <submittedName>
        <fullName evidence="1">Uncharacterized protein</fullName>
    </submittedName>
</protein>
<evidence type="ECO:0000313" key="2">
    <source>
        <dbReference type="Proteomes" id="UP001153365"/>
    </source>
</evidence>
<proteinExistence type="predicted"/>
<name>A0AAV0AZS8_PHAPC</name>
<keyword evidence="2" id="KW-1185">Reference proteome</keyword>
<sequence length="134" mass="15400">MKMTERTGRTLALRMLQTIKRDIYKDLRTVYSRRSLKLNPVGVGSIAWAHRSKIRNSHNHHKELVRWNKSPSLVNSSMVTVCVQLVQTGQLQQRGRVIKVVEIHSKCTEMLDMWNALATAQGSKSIVMRLNLAY</sequence>
<dbReference type="AlphaFoldDB" id="A0AAV0AZS8"/>
<dbReference type="Proteomes" id="UP001153365">
    <property type="component" value="Unassembled WGS sequence"/>
</dbReference>
<reference evidence="1" key="1">
    <citation type="submission" date="2022-06" db="EMBL/GenBank/DDBJ databases">
        <authorList>
            <consortium name="SYNGENTA / RWTH Aachen University"/>
        </authorList>
    </citation>
    <scope>NUCLEOTIDE SEQUENCE</scope>
</reference>
<organism evidence="1 2">
    <name type="scientific">Phakopsora pachyrhizi</name>
    <name type="common">Asian soybean rust disease fungus</name>
    <dbReference type="NCBI Taxonomy" id="170000"/>
    <lineage>
        <taxon>Eukaryota</taxon>
        <taxon>Fungi</taxon>
        <taxon>Dikarya</taxon>
        <taxon>Basidiomycota</taxon>
        <taxon>Pucciniomycotina</taxon>
        <taxon>Pucciniomycetes</taxon>
        <taxon>Pucciniales</taxon>
        <taxon>Phakopsoraceae</taxon>
        <taxon>Phakopsora</taxon>
    </lineage>
</organism>
<evidence type="ECO:0000313" key="1">
    <source>
        <dbReference type="EMBL" id="CAH7674830.1"/>
    </source>
</evidence>
<accession>A0AAV0AZS8</accession>